<dbReference type="AlphaFoldDB" id="A0A212KCU6"/>
<proteinExistence type="predicted"/>
<organism evidence="1">
    <name type="scientific">uncultured Desulfovibrio sp</name>
    <dbReference type="NCBI Taxonomy" id="167968"/>
    <lineage>
        <taxon>Bacteria</taxon>
        <taxon>Pseudomonadati</taxon>
        <taxon>Thermodesulfobacteriota</taxon>
        <taxon>Desulfovibrionia</taxon>
        <taxon>Desulfovibrionales</taxon>
        <taxon>Desulfovibrionaceae</taxon>
        <taxon>Desulfovibrio</taxon>
        <taxon>environmental samples</taxon>
    </lineage>
</organism>
<reference evidence="1" key="1">
    <citation type="submission" date="2016-04" db="EMBL/GenBank/DDBJ databases">
        <authorList>
            <person name="Evans L.H."/>
            <person name="Alamgir A."/>
            <person name="Owens N."/>
            <person name="Weber N.D."/>
            <person name="Virtaneva K."/>
            <person name="Barbian K."/>
            <person name="Babar A."/>
            <person name="Rosenke K."/>
        </authorList>
    </citation>
    <scope>NUCLEOTIDE SEQUENCE</scope>
    <source>
        <strain evidence="1">92-2</strain>
    </source>
</reference>
<gene>
    <name evidence="1" type="ORF">KM92DES2_12684</name>
</gene>
<sequence length="89" mass="10518">MGDYLGKHIDEFSSFQRSIYKKYNDDGDKTWAYYYDSPAAPSRMDSFTIKRMTVFNLYTDRNGKIYGCTWARYSGGYHRDHGTDDWLTP</sequence>
<accession>A0A212KCU6</accession>
<dbReference type="EMBL" id="FLUP01000001">
    <property type="protein sequence ID" value="SBW09355.1"/>
    <property type="molecule type" value="Genomic_DNA"/>
</dbReference>
<protein>
    <submittedName>
        <fullName evidence="1">Uncharacterized protein</fullName>
    </submittedName>
</protein>
<evidence type="ECO:0000313" key="1">
    <source>
        <dbReference type="EMBL" id="SBW09355.1"/>
    </source>
</evidence>
<name>A0A212KCU6_9BACT</name>